<dbReference type="EMBL" id="JAAQPH010000001">
    <property type="protein sequence ID" value="NIA67380.1"/>
    <property type="molecule type" value="Genomic_DNA"/>
</dbReference>
<accession>A0A967C381</accession>
<dbReference type="PRINTS" id="PR00035">
    <property type="entry name" value="HTHGNTR"/>
</dbReference>
<keyword evidence="5" id="KW-0804">Transcription</keyword>
<dbReference type="GO" id="GO:0003677">
    <property type="term" value="F:DNA binding"/>
    <property type="evidence" value="ECO:0007669"/>
    <property type="project" value="UniProtKB-KW"/>
</dbReference>
<reference evidence="7" key="1">
    <citation type="submission" date="2020-03" db="EMBL/GenBank/DDBJ databases">
        <title>Genome of Pelagibius litoralis DSM 21314T.</title>
        <authorList>
            <person name="Wang G."/>
        </authorList>
    </citation>
    <scope>NUCLEOTIDE SEQUENCE</scope>
    <source>
        <strain evidence="7">DSM 21314</strain>
    </source>
</reference>
<protein>
    <submittedName>
        <fullName evidence="7">PLP-dependent aminotransferase family protein</fullName>
    </submittedName>
</protein>
<evidence type="ECO:0000256" key="5">
    <source>
        <dbReference type="ARBA" id="ARBA00023163"/>
    </source>
</evidence>
<keyword evidence="7" id="KW-0808">Transferase</keyword>
<dbReference type="PANTHER" id="PTHR46577:SF1">
    <property type="entry name" value="HTH-TYPE TRANSCRIPTIONAL REGULATORY PROTEIN GABR"/>
    <property type="match status" value="1"/>
</dbReference>
<organism evidence="7 8">
    <name type="scientific">Pelagibius litoralis</name>
    <dbReference type="NCBI Taxonomy" id="374515"/>
    <lineage>
        <taxon>Bacteria</taxon>
        <taxon>Pseudomonadati</taxon>
        <taxon>Pseudomonadota</taxon>
        <taxon>Alphaproteobacteria</taxon>
        <taxon>Rhodospirillales</taxon>
        <taxon>Rhodovibrionaceae</taxon>
        <taxon>Pelagibius</taxon>
    </lineage>
</organism>
<keyword evidence="2" id="KW-0663">Pyridoxal phosphate</keyword>
<dbReference type="InterPro" id="IPR000524">
    <property type="entry name" value="Tscrpt_reg_HTH_GntR"/>
</dbReference>
<dbReference type="CDD" id="cd00609">
    <property type="entry name" value="AAT_like"/>
    <property type="match status" value="1"/>
</dbReference>
<evidence type="ECO:0000256" key="3">
    <source>
        <dbReference type="ARBA" id="ARBA00023015"/>
    </source>
</evidence>
<dbReference type="InterPro" id="IPR036388">
    <property type="entry name" value="WH-like_DNA-bd_sf"/>
</dbReference>
<dbReference type="PANTHER" id="PTHR46577">
    <property type="entry name" value="HTH-TYPE TRANSCRIPTIONAL REGULATORY PROTEIN GABR"/>
    <property type="match status" value="1"/>
</dbReference>
<keyword evidence="3" id="KW-0805">Transcription regulation</keyword>
<evidence type="ECO:0000259" key="6">
    <source>
        <dbReference type="PROSITE" id="PS50949"/>
    </source>
</evidence>
<dbReference type="PROSITE" id="PS50949">
    <property type="entry name" value="HTH_GNTR"/>
    <property type="match status" value="1"/>
</dbReference>
<dbReference type="SUPFAM" id="SSF46785">
    <property type="entry name" value="Winged helix' DNA-binding domain"/>
    <property type="match status" value="1"/>
</dbReference>
<keyword evidence="8" id="KW-1185">Reference proteome</keyword>
<dbReference type="Pfam" id="PF00155">
    <property type="entry name" value="Aminotran_1_2"/>
    <property type="match status" value="1"/>
</dbReference>
<dbReference type="InterPro" id="IPR004839">
    <property type="entry name" value="Aminotransferase_I/II_large"/>
</dbReference>
<evidence type="ECO:0000256" key="2">
    <source>
        <dbReference type="ARBA" id="ARBA00022898"/>
    </source>
</evidence>
<comment type="caution">
    <text evidence="7">The sequence shown here is derived from an EMBL/GenBank/DDBJ whole genome shotgun (WGS) entry which is preliminary data.</text>
</comment>
<dbReference type="InterPro" id="IPR036390">
    <property type="entry name" value="WH_DNA-bd_sf"/>
</dbReference>
<dbReference type="Gene3D" id="3.40.640.10">
    <property type="entry name" value="Type I PLP-dependent aspartate aminotransferase-like (Major domain)"/>
    <property type="match status" value="1"/>
</dbReference>
<evidence type="ECO:0000313" key="8">
    <source>
        <dbReference type="Proteomes" id="UP000761264"/>
    </source>
</evidence>
<proteinExistence type="inferred from homology"/>
<dbReference type="GO" id="GO:0030170">
    <property type="term" value="F:pyridoxal phosphate binding"/>
    <property type="evidence" value="ECO:0007669"/>
    <property type="project" value="InterPro"/>
</dbReference>
<dbReference type="Pfam" id="PF00392">
    <property type="entry name" value="GntR"/>
    <property type="match status" value="1"/>
</dbReference>
<dbReference type="InterPro" id="IPR051446">
    <property type="entry name" value="HTH_trans_reg/aminotransferase"/>
</dbReference>
<dbReference type="RefSeq" id="WP_167220822.1">
    <property type="nucleotide sequence ID" value="NZ_JAAQPH010000001.1"/>
</dbReference>
<dbReference type="InterPro" id="IPR015424">
    <property type="entry name" value="PyrdxlP-dep_Trfase"/>
</dbReference>
<gene>
    <name evidence="7" type="ORF">HBA54_02105</name>
</gene>
<feature type="domain" description="HTH gntR-type" evidence="6">
    <location>
        <begin position="14"/>
        <end position="82"/>
    </location>
</feature>
<comment type="similarity">
    <text evidence="1">In the C-terminal section; belongs to the class-I pyridoxal-phosphate-dependent aminotransferase family.</text>
</comment>
<dbReference type="SMART" id="SM00345">
    <property type="entry name" value="HTH_GNTR"/>
    <property type="match status" value="1"/>
</dbReference>
<evidence type="ECO:0000256" key="4">
    <source>
        <dbReference type="ARBA" id="ARBA00023125"/>
    </source>
</evidence>
<dbReference type="GO" id="GO:0008483">
    <property type="term" value="F:transaminase activity"/>
    <property type="evidence" value="ECO:0007669"/>
    <property type="project" value="UniProtKB-KW"/>
</dbReference>
<dbReference type="CDD" id="cd07377">
    <property type="entry name" value="WHTH_GntR"/>
    <property type="match status" value="1"/>
</dbReference>
<dbReference type="InterPro" id="IPR015421">
    <property type="entry name" value="PyrdxlP-dep_Trfase_major"/>
</dbReference>
<dbReference type="Gene3D" id="1.10.10.10">
    <property type="entry name" value="Winged helix-like DNA-binding domain superfamily/Winged helix DNA-binding domain"/>
    <property type="match status" value="1"/>
</dbReference>
<evidence type="ECO:0000313" key="7">
    <source>
        <dbReference type="EMBL" id="NIA67380.1"/>
    </source>
</evidence>
<dbReference type="GO" id="GO:0003700">
    <property type="term" value="F:DNA-binding transcription factor activity"/>
    <property type="evidence" value="ECO:0007669"/>
    <property type="project" value="InterPro"/>
</dbReference>
<evidence type="ECO:0000256" key="1">
    <source>
        <dbReference type="ARBA" id="ARBA00005384"/>
    </source>
</evidence>
<dbReference type="AlphaFoldDB" id="A0A967C381"/>
<sequence length="493" mass="55812">MRDFIFPVRHDGDLGLQAQLRRQLIDAIVDGRLSGSDPLPSCRRLAQSLGVSRNTVVLAYQALADEGLLISRERVGYFVNTDMVFQQTETKGGYPELEAGQTVEWWSRLRLHPSELVNVEKPRNWRRYPYPFIYGQPDPTLFPVSTWRTCSRQALGVDAIQKWTEDNFNEDDSHLIEEIRTRVLPRRGIKAKPSEILITLGAQNALFLIAELLAGPGKILAVENPGYVDTRNIFALKGTEIRPIPVDREGIVVDHRLDDCACVYVTPSHQSPTTVTLPLERRMALLENAQKSDFLVIEDDYEAEANFLHAPTTALKAMDRSGRVIYIGSFSKYLGPGLRMGYMVAAEEFIHEARMLRRLMLRHPATNNQRTMALFIAGGHYDALVHRLQRDFRIRWEMMGEGLAKYLPEFAPRPSCGGTSFWLEGPKSLDTDVLAREALAEGIVIEPGSIHFHSKKPPRNFMRLGFSSVEPRRIVPGLQALRGLIDSKLEKRD</sequence>
<keyword evidence="7" id="KW-0032">Aminotransferase</keyword>
<name>A0A967C381_9PROT</name>
<dbReference type="SUPFAM" id="SSF53383">
    <property type="entry name" value="PLP-dependent transferases"/>
    <property type="match status" value="1"/>
</dbReference>
<dbReference type="Proteomes" id="UP000761264">
    <property type="component" value="Unassembled WGS sequence"/>
</dbReference>
<keyword evidence="4" id="KW-0238">DNA-binding</keyword>